<feature type="region of interest" description="Disordered" evidence="2">
    <location>
        <begin position="46"/>
        <end position="70"/>
    </location>
</feature>
<evidence type="ECO:0000313" key="3">
    <source>
        <dbReference type="EMBL" id="OJT08145.1"/>
    </source>
</evidence>
<dbReference type="Proteomes" id="UP000184267">
    <property type="component" value="Unassembled WGS sequence"/>
</dbReference>
<dbReference type="OrthoDB" id="2758827at2759"/>
<protein>
    <submittedName>
        <fullName evidence="3">Uncharacterized protein</fullName>
    </submittedName>
</protein>
<keyword evidence="4" id="KW-1185">Reference proteome</keyword>
<feature type="coiled-coil region" evidence="1">
    <location>
        <begin position="166"/>
        <end position="193"/>
    </location>
</feature>
<organism evidence="3 4">
    <name type="scientific">Trametes pubescens</name>
    <name type="common">White-rot fungus</name>
    <dbReference type="NCBI Taxonomy" id="154538"/>
    <lineage>
        <taxon>Eukaryota</taxon>
        <taxon>Fungi</taxon>
        <taxon>Dikarya</taxon>
        <taxon>Basidiomycota</taxon>
        <taxon>Agaricomycotina</taxon>
        <taxon>Agaricomycetes</taxon>
        <taxon>Polyporales</taxon>
        <taxon>Polyporaceae</taxon>
        <taxon>Trametes</taxon>
    </lineage>
</organism>
<dbReference type="AlphaFoldDB" id="A0A1M2VKL6"/>
<sequence>MSPKPTSKIEEIEKSDPRAPRIILRTLPSLSFSTPTHTVRIQLSVRQPPREKDINGLSAHRPTAPTSEQLEQLGKARVLLDAALQLEKKLDIIARNLTRAQASFELLPDMLQRVLAGIDTHALIEDSSPPSSASGDLVPPPSLAFVAALATPPTPCAEFLALEAQMKVVKTALEEIAAAMAQLEADAEVMKADYASIWTRIRDSRMEVTSIQVMLNAIERKLPLLAAARAIAPAEGT</sequence>
<reference evidence="3 4" key="1">
    <citation type="submission" date="2016-10" db="EMBL/GenBank/DDBJ databases">
        <title>Genome sequence of the basidiomycete white-rot fungus Trametes pubescens.</title>
        <authorList>
            <person name="Makela M.R."/>
            <person name="Granchi Z."/>
            <person name="Peng M."/>
            <person name="De Vries R.P."/>
            <person name="Grigoriev I."/>
            <person name="Riley R."/>
            <person name="Hilden K."/>
        </authorList>
    </citation>
    <scope>NUCLEOTIDE SEQUENCE [LARGE SCALE GENOMIC DNA]</scope>
    <source>
        <strain evidence="3 4">FBCC735</strain>
    </source>
</reference>
<evidence type="ECO:0000313" key="4">
    <source>
        <dbReference type="Proteomes" id="UP000184267"/>
    </source>
</evidence>
<proteinExistence type="predicted"/>
<evidence type="ECO:0000256" key="2">
    <source>
        <dbReference type="SAM" id="MobiDB-lite"/>
    </source>
</evidence>
<dbReference type="EMBL" id="MNAD01001080">
    <property type="protein sequence ID" value="OJT08145.1"/>
    <property type="molecule type" value="Genomic_DNA"/>
</dbReference>
<keyword evidence="1" id="KW-0175">Coiled coil</keyword>
<accession>A0A1M2VKL6</accession>
<name>A0A1M2VKL6_TRAPU</name>
<comment type="caution">
    <text evidence="3">The sequence shown here is derived from an EMBL/GenBank/DDBJ whole genome shotgun (WGS) entry which is preliminary data.</text>
</comment>
<gene>
    <name evidence="3" type="ORF">TRAPUB_968</name>
</gene>
<evidence type="ECO:0000256" key="1">
    <source>
        <dbReference type="SAM" id="Coils"/>
    </source>
</evidence>